<evidence type="ECO:0000256" key="5">
    <source>
        <dbReference type="ARBA" id="ARBA00023008"/>
    </source>
</evidence>
<dbReference type="SUPFAM" id="SSF81296">
    <property type="entry name" value="E set domains"/>
    <property type="match status" value="1"/>
</dbReference>
<dbReference type="Pfam" id="PF04234">
    <property type="entry name" value="CopC"/>
    <property type="match status" value="1"/>
</dbReference>
<dbReference type="EMBL" id="JBEPMU010000004">
    <property type="protein sequence ID" value="MET3653143.1"/>
    <property type="molecule type" value="Genomic_DNA"/>
</dbReference>
<comment type="subcellular location">
    <subcellularLocation>
        <location evidence="1">Periplasm</location>
    </subcellularLocation>
</comment>
<dbReference type="InterPro" id="IPR007348">
    <property type="entry name" value="CopC_dom"/>
</dbReference>
<reference evidence="8 9" key="1">
    <citation type="submission" date="2024-06" db="EMBL/GenBank/DDBJ databases">
        <title>Sorghum-associated microbial communities from plants grown in Nebraska, USA.</title>
        <authorList>
            <person name="Schachtman D."/>
        </authorList>
    </citation>
    <scope>NUCLEOTIDE SEQUENCE [LARGE SCALE GENOMIC DNA]</scope>
    <source>
        <strain evidence="8 9">1073</strain>
    </source>
</reference>
<evidence type="ECO:0000313" key="8">
    <source>
        <dbReference type="EMBL" id="MET3653143.1"/>
    </source>
</evidence>
<dbReference type="InterPro" id="IPR014755">
    <property type="entry name" value="Cu-Rt/internalin_Ig-like"/>
</dbReference>
<dbReference type="Gene3D" id="2.60.40.1220">
    <property type="match status" value="1"/>
</dbReference>
<name>A0ABV2JWD6_9GAMM</name>
<evidence type="ECO:0000259" key="7">
    <source>
        <dbReference type="Pfam" id="PF04234"/>
    </source>
</evidence>
<keyword evidence="5" id="KW-0186">Copper</keyword>
<protein>
    <submittedName>
        <fullName evidence="8">Methionine-rich copper-binding protein CopC</fullName>
    </submittedName>
</protein>
<feature type="signal peptide" evidence="6">
    <location>
        <begin position="1"/>
        <end position="25"/>
    </location>
</feature>
<gene>
    <name evidence="8" type="ORF">ABIC75_002879</name>
</gene>
<evidence type="ECO:0000256" key="3">
    <source>
        <dbReference type="ARBA" id="ARBA00022729"/>
    </source>
</evidence>
<sequence length="127" mass="13568">MSHFRSFTLRFLAAVALLASGAAFAHPKLVVTTPADHADVSAPGTIEMSFSEALMTQLSGANLMMTEMPGMTMEPVKIEVKTVPSSDAKSLVMTPARPLSSGTYRVDWHVVSSDTHAAKGSFSFHVK</sequence>
<evidence type="ECO:0000256" key="1">
    <source>
        <dbReference type="ARBA" id="ARBA00004418"/>
    </source>
</evidence>
<dbReference type="NCBIfam" id="NF033814">
    <property type="entry name" value="copper_CopC"/>
    <property type="match status" value="1"/>
</dbReference>
<evidence type="ECO:0000256" key="4">
    <source>
        <dbReference type="ARBA" id="ARBA00022764"/>
    </source>
</evidence>
<dbReference type="Proteomes" id="UP001549184">
    <property type="component" value="Unassembled WGS sequence"/>
</dbReference>
<keyword evidence="4" id="KW-0574">Periplasm</keyword>
<feature type="domain" description="CopC" evidence="7">
    <location>
        <begin position="26"/>
        <end position="126"/>
    </location>
</feature>
<keyword evidence="3 6" id="KW-0732">Signal</keyword>
<evidence type="ECO:0000313" key="9">
    <source>
        <dbReference type="Proteomes" id="UP001549184"/>
    </source>
</evidence>
<dbReference type="InterPro" id="IPR014756">
    <property type="entry name" value="Ig_E-set"/>
</dbReference>
<dbReference type="InterPro" id="IPR047685">
    <property type="entry name" value="CopC-like"/>
</dbReference>
<comment type="similarity">
    <text evidence="2">Belongs to the CopC family.</text>
</comment>
<keyword evidence="9" id="KW-1185">Reference proteome</keyword>
<evidence type="ECO:0000256" key="6">
    <source>
        <dbReference type="SAM" id="SignalP"/>
    </source>
</evidence>
<proteinExistence type="inferred from homology"/>
<evidence type="ECO:0000256" key="2">
    <source>
        <dbReference type="ARBA" id="ARBA00010509"/>
    </source>
</evidence>
<dbReference type="RefSeq" id="WP_354014538.1">
    <property type="nucleotide sequence ID" value="NZ_JBEPMU010000004.1"/>
</dbReference>
<organism evidence="8 9">
    <name type="scientific">Dyella japonica</name>
    <dbReference type="NCBI Taxonomy" id="231455"/>
    <lineage>
        <taxon>Bacteria</taxon>
        <taxon>Pseudomonadati</taxon>
        <taxon>Pseudomonadota</taxon>
        <taxon>Gammaproteobacteria</taxon>
        <taxon>Lysobacterales</taxon>
        <taxon>Rhodanobacteraceae</taxon>
        <taxon>Dyella</taxon>
    </lineage>
</organism>
<accession>A0ABV2JWD6</accession>
<comment type="caution">
    <text evidence="8">The sequence shown here is derived from an EMBL/GenBank/DDBJ whole genome shotgun (WGS) entry which is preliminary data.</text>
</comment>
<feature type="chain" id="PRO_5046593106" evidence="6">
    <location>
        <begin position="26"/>
        <end position="127"/>
    </location>
</feature>